<evidence type="ECO:0000313" key="6">
    <source>
        <dbReference type="Proteomes" id="UP001651880"/>
    </source>
</evidence>
<feature type="domain" description="3-octaprenyl-4-hydroxybenzoate carboxy-lyase-like Rift-related" evidence="2">
    <location>
        <begin position="100"/>
        <end position="295"/>
    </location>
</feature>
<dbReference type="PANTHER" id="PTHR30108">
    <property type="entry name" value="3-OCTAPRENYL-4-HYDROXYBENZOATE CARBOXY-LYASE-RELATED"/>
    <property type="match status" value="1"/>
</dbReference>
<dbReference type="EMBL" id="JAJEKE010000023">
    <property type="protein sequence ID" value="MCQ1531484.1"/>
    <property type="molecule type" value="Genomic_DNA"/>
</dbReference>
<comment type="caution">
    <text evidence="5">The sequence shown here is derived from an EMBL/GenBank/DDBJ whole genome shotgun (WGS) entry which is preliminary data.</text>
</comment>
<dbReference type="InterPro" id="IPR049381">
    <property type="entry name" value="UbiD-like_C"/>
</dbReference>
<dbReference type="InterPro" id="IPR049383">
    <property type="entry name" value="UbiD-like_N"/>
</dbReference>
<dbReference type="PANTHER" id="PTHR30108:SF21">
    <property type="entry name" value="4-HYDROXYBENZOATE DECARBOXYLASE"/>
    <property type="match status" value="1"/>
</dbReference>
<evidence type="ECO:0000259" key="4">
    <source>
        <dbReference type="Pfam" id="PF20696"/>
    </source>
</evidence>
<sequence length="453" mass="50249">MRDSVIRQSMRDYLKILEEKKQLMICEKEVDPKFELGAVIKKLNGIKPILFKKIKGCDITAVAGICGERSRYAELLNTSDEGIVFSLMEAVANPMPYEVVSSGPVKENIIRRNIDIKKLFPIPTFHEKDSNPFITAGIVVVKDRKTGKSHTSVRRLQVLGGNRLSVLIESPMLLDQYFDMEKEGEPMEIAVILGYDPIFMVSSQVNSQIYGLDKYEVDSALRGEPLKLIKCETVDLLVPAYAEIVIEGFMPPKIREKEGPFGEMAGYYGGGTLQPVMEITAVCHRSNPIFQINFPSSSEHVLPNGLMREMHLYQQIKNIIPTVKAVYLPTIGGCRFHAIVSIRKTSEGDGKSAIIAALASNKDVKHVVVVDEDVDIFNAADVEWAIATRVQADKDVIIIPGARGSGLEPTHELRGVTAKMGIDATAPLGGLEGKFERTSIPGWERINISDYFR</sequence>
<organism evidence="5 6">
    <name type="scientific">Lutispora saccharofermentans</name>
    <dbReference type="NCBI Taxonomy" id="3024236"/>
    <lineage>
        <taxon>Bacteria</taxon>
        <taxon>Bacillati</taxon>
        <taxon>Bacillota</taxon>
        <taxon>Clostridia</taxon>
        <taxon>Lutisporales</taxon>
        <taxon>Lutisporaceae</taxon>
        <taxon>Lutispora</taxon>
    </lineage>
</organism>
<dbReference type="SUPFAM" id="SSF143968">
    <property type="entry name" value="UbiD C-terminal domain-like"/>
    <property type="match status" value="1"/>
</dbReference>
<dbReference type="RefSeq" id="WP_255229028.1">
    <property type="nucleotide sequence ID" value="NZ_JAJEKE010000023.1"/>
</dbReference>
<accession>A0ABT1NLK8</accession>
<gene>
    <name evidence="5" type="ORF">LJD61_18385</name>
</gene>
<evidence type="ECO:0000313" key="5">
    <source>
        <dbReference type="EMBL" id="MCQ1531484.1"/>
    </source>
</evidence>
<reference evidence="5 6" key="1">
    <citation type="submission" date="2021-10" db="EMBL/GenBank/DDBJ databases">
        <title>Lutispora strain m25 sp. nov., a thermophilic, non-spore-forming bacterium isolated from a lab-scale methanogenic bioreactor digesting anaerobic sludge.</title>
        <authorList>
            <person name="El Houari A."/>
            <person name="Mcdonald J."/>
        </authorList>
    </citation>
    <scope>NUCLEOTIDE SEQUENCE [LARGE SCALE GENOMIC DNA]</scope>
    <source>
        <strain evidence="6">m25</strain>
    </source>
</reference>
<dbReference type="InterPro" id="IPR002830">
    <property type="entry name" value="UbiD"/>
</dbReference>
<evidence type="ECO:0000259" key="2">
    <source>
        <dbReference type="Pfam" id="PF01977"/>
    </source>
</evidence>
<feature type="domain" description="3-octaprenyl-4-hydroxybenzoate carboxy-lyase-like N-terminal" evidence="3">
    <location>
        <begin position="14"/>
        <end position="90"/>
    </location>
</feature>
<dbReference type="Pfam" id="PF01977">
    <property type="entry name" value="UbiD"/>
    <property type="match status" value="1"/>
</dbReference>
<name>A0ABT1NLK8_9FIRM</name>
<comment type="similarity">
    <text evidence="1">Belongs to the UbiD family.</text>
</comment>
<dbReference type="NCBIfam" id="TIGR00148">
    <property type="entry name" value="UbiD family decarboxylase"/>
    <property type="match status" value="1"/>
</dbReference>
<dbReference type="Proteomes" id="UP001651880">
    <property type="component" value="Unassembled WGS sequence"/>
</dbReference>
<protein>
    <submittedName>
        <fullName evidence="5">UbiD family decarboxylase</fullName>
    </submittedName>
</protein>
<evidence type="ECO:0000256" key="1">
    <source>
        <dbReference type="ARBA" id="ARBA00010021"/>
    </source>
</evidence>
<dbReference type="Gene3D" id="3.40.1670.10">
    <property type="entry name" value="UbiD C-terminal domain-like"/>
    <property type="match status" value="1"/>
</dbReference>
<evidence type="ECO:0000259" key="3">
    <source>
        <dbReference type="Pfam" id="PF20695"/>
    </source>
</evidence>
<keyword evidence="6" id="KW-1185">Reference proteome</keyword>
<feature type="domain" description="3-octaprenyl-4-hydroxybenzoate carboxy-lyase-like C-terminal" evidence="4">
    <location>
        <begin position="305"/>
        <end position="424"/>
    </location>
</feature>
<dbReference type="Pfam" id="PF20695">
    <property type="entry name" value="UbiD_N"/>
    <property type="match status" value="1"/>
</dbReference>
<dbReference type="InterPro" id="IPR048304">
    <property type="entry name" value="UbiD_Rift_dom"/>
</dbReference>
<proteinExistence type="inferred from homology"/>
<dbReference type="SUPFAM" id="SSF50475">
    <property type="entry name" value="FMN-binding split barrel"/>
    <property type="match status" value="1"/>
</dbReference>
<dbReference type="Pfam" id="PF20696">
    <property type="entry name" value="UbiD_C"/>
    <property type="match status" value="1"/>
</dbReference>